<dbReference type="Proteomes" id="UP000265520">
    <property type="component" value="Unassembled WGS sequence"/>
</dbReference>
<proteinExistence type="predicted"/>
<feature type="compositionally biased region" description="Low complexity" evidence="1">
    <location>
        <begin position="1"/>
        <end position="14"/>
    </location>
</feature>
<reference evidence="2 3" key="1">
    <citation type="journal article" date="2018" name="Front. Plant Sci.">
        <title>Red Clover (Trifolium pratense) and Zigzag Clover (T. medium) - A Picture of Genomic Similarities and Differences.</title>
        <authorList>
            <person name="Dluhosova J."/>
            <person name="Istvanek J."/>
            <person name="Nedelnik J."/>
            <person name="Repkova J."/>
        </authorList>
    </citation>
    <scope>NUCLEOTIDE SEQUENCE [LARGE SCALE GENOMIC DNA]</scope>
    <source>
        <strain evidence="3">cv. 10/8</strain>
        <tissue evidence="2">Leaf</tissue>
    </source>
</reference>
<evidence type="ECO:0000256" key="1">
    <source>
        <dbReference type="SAM" id="MobiDB-lite"/>
    </source>
</evidence>
<keyword evidence="3" id="KW-1185">Reference proteome</keyword>
<feature type="non-terminal residue" evidence="2">
    <location>
        <position position="138"/>
    </location>
</feature>
<protein>
    <recommendedName>
        <fullName evidence="4">Retrovirus-related Pol polyprotein from transposon TNT 1-94</fullName>
    </recommendedName>
</protein>
<feature type="region of interest" description="Disordered" evidence="1">
    <location>
        <begin position="1"/>
        <end position="28"/>
    </location>
</feature>
<evidence type="ECO:0000313" key="3">
    <source>
        <dbReference type="Proteomes" id="UP000265520"/>
    </source>
</evidence>
<dbReference type="PANTHER" id="PTHR47481">
    <property type="match status" value="1"/>
</dbReference>
<name>A0A392QV36_9FABA</name>
<comment type="caution">
    <text evidence="2">The sequence shown here is derived from an EMBL/GenBank/DDBJ whole genome shotgun (WGS) entry which is preliminary data.</text>
</comment>
<evidence type="ECO:0000313" key="2">
    <source>
        <dbReference type="EMBL" id="MCI27386.1"/>
    </source>
</evidence>
<evidence type="ECO:0008006" key="4">
    <source>
        <dbReference type="Google" id="ProtNLM"/>
    </source>
</evidence>
<organism evidence="2 3">
    <name type="scientific">Trifolium medium</name>
    <dbReference type="NCBI Taxonomy" id="97028"/>
    <lineage>
        <taxon>Eukaryota</taxon>
        <taxon>Viridiplantae</taxon>
        <taxon>Streptophyta</taxon>
        <taxon>Embryophyta</taxon>
        <taxon>Tracheophyta</taxon>
        <taxon>Spermatophyta</taxon>
        <taxon>Magnoliopsida</taxon>
        <taxon>eudicotyledons</taxon>
        <taxon>Gunneridae</taxon>
        <taxon>Pentapetalae</taxon>
        <taxon>rosids</taxon>
        <taxon>fabids</taxon>
        <taxon>Fabales</taxon>
        <taxon>Fabaceae</taxon>
        <taxon>Papilionoideae</taxon>
        <taxon>50 kb inversion clade</taxon>
        <taxon>NPAAA clade</taxon>
        <taxon>Hologalegina</taxon>
        <taxon>IRL clade</taxon>
        <taxon>Trifolieae</taxon>
        <taxon>Trifolium</taxon>
    </lineage>
</organism>
<dbReference type="EMBL" id="LXQA010159025">
    <property type="protein sequence ID" value="MCI27386.1"/>
    <property type="molecule type" value="Genomic_DNA"/>
</dbReference>
<accession>A0A392QV36</accession>
<dbReference type="PANTHER" id="PTHR47481:SF31">
    <property type="entry name" value="OS01G0873500 PROTEIN"/>
    <property type="match status" value="1"/>
</dbReference>
<sequence length="138" mass="15818">MASPSSPTPSMASPENQDGTGVLRPPPLQSFREPNVVHNLDLSFTLRVIEKLGEKNFHLWRQQVEPYINAHDLDDFLVAPQIPPRFLTETDRVTATLNPKYSQWRQRDQMLLSWLQSTLSLVKFSRAFLVLITPMNFG</sequence>
<dbReference type="AlphaFoldDB" id="A0A392QV36"/>